<gene>
    <name evidence="1" type="ORF">S7711_10519</name>
</gene>
<proteinExistence type="predicted"/>
<dbReference type="EMBL" id="KL648706">
    <property type="protein sequence ID" value="KEY65325.1"/>
    <property type="molecule type" value="Genomic_DNA"/>
</dbReference>
<accession>A0A084AJ46</accession>
<keyword evidence="2" id="KW-1185">Reference proteome</keyword>
<dbReference type="OrthoDB" id="10292615at2759"/>
<dbReference type="Proteomes" id="UP000028045">
    <property type="component" value="Unassembled WGS sequence"/>
</dbReference>
<sequence>MEIPTAKIISKDLHSCLEDAIKLESEGWNLAKNIKKCMNDFDEWVADTGAALDKSDNKALFNRPMPPDLRNFIATQLTSLATASERQHVSNGLVENFRKNGQNEAADSADSPATRAAAVENILQAQNPMFDITTAIEKLRSKANEIPKAN</sequence>
<evidence type="ECO:0000313" key="1">
    <source>
        <dbReference type="EMBL" id="KEY65325.1"/>
    </source>
</evidence>
<dbReference type="AlphaFoldDB" id="A0A084AJ46"/>
<name>A0A084AJ46_STACB</name>
<reference evidence="1 2" key="1">
    <citation type="journal article" date="2014" name="BMC Genomics">
        <title>Comparative genome sequencing reveals chemotype-specific gene clusters in the toxigenic black mold Stachybotrys.</title>
        <authorList>
            <person name="Semeiks J."/>
            <person name="Borek D."/>
            <person name="Otwinowski Z."/>
            <person name="Grishin N.V."/>
        </authorList>
    </citation>
    <scope>NUCLEOTIDE SEQUENCE [LARGE SCALE GENOMIC DNA]</scope>
    <source>
        <strain evidence="2">CBS 109288 / IBT 7711</strain>
    </source>
</reference>
<protein>
    <submittedName>
        <fullName evidence="1">Uncharacterized protein</fullName>
    </submittedName>
</protein>
<organism evidence="1 2">
    <name type="scientific">Stachybotrys chartarum (strain CBS 109288 / IBT 7711)</name>
    <name type="common">Toxic black mold</name>
    <name type="synonym">Stilbospora chartarum</name>
    <dbReference type="NCBI Taxonomy" id="1280523"/>
    <lineage>
        <taxon>Eukaryota</taxon>
        <taxon>Fungi</taxon>
        <taxon>Dikarya</taxon>
        <taxon>Ascomycota</taxon>
        <taxon>Pezizomycotina</taxon>
        <taxon>Sordariomycetes</taxon>
        <taxon>Hypocreomycetidae</taxon>
        <taxon>Hypocreales</taxon>
        <taxon>Stachybotryaceae</taxon>
        <taxon>Stachybotrys</taxon>
    </lineage>
</organism>
<evidence type="ECO:0000313" key="2">
    <source>
        <dbReference type="Proteomes" id="UP000028045"/>
    </source>
</evidence>
<dbReference type="HOGENOM" id="CLU_1741771_0_0_1"/>